<dbReference type="RefSeq" id="XP_014671674.1">
    <property type="nucleotide sequence ID" value="XM_014816188.1"/>
</dbReference>
<evidence type="ECO:0000313" key="2">
    <source>
        <dbReference type="Proteomes" id="UP000695022"/>
    </source>
</evidence>
<accession>A0ABM1EHK3</accession>
<gene>
    <name evidence="3 4" type="primary">LOC106812339</name>
</gene>
<keyword evidence="1" id="KW-0732">Signal</keyword>
<dbReference type="RefSeq" id="XP_014671673.1">
    <property type="nucleotide sequence ID" value="XM_014816187.1"/>
</dbReference>
<organism evidence="2 4">
    <name type="scientific">Priapulus caudatus</name>
    <name type="common">Priapulid worm</name>
    <dbReference type="NCBI Taxonomy" id="37621"/>
    <lineage>
        <taxon>Eukaryota</taxon>
        <taxon>Metazoa</taxon>
        <taxon>Ecdysozoa</taxon>
        <taxon>Scalidophora</taxon>
        <taxon>Priapulida</taxon>
        <taxon>Priapulimorpha</taxon>
        <taxon>Priapulimorphida</taxon>
        <taxon>Priapulidae</taxon>
        <taxon>Priapulus</taxon>
    </lineage>
</organism>
<evidence type="ECO:0000313" key="3">
    <source>
        <dbReference type="RefSeq" id="XP_014671673.1"/>
    </source>
</evidence>
<dbReference type="GeneID" id="106812339"/>
<keyword evidence="2" id="KW-1185">Reference proteome</keyword>
<name>A0ABM1EHK3_PRICU</name>
<feature type="chain" id="PRO_5045022222" evidence="1">
    <location>
        <begin position="21"/>
        <end position="117"/>
    </location>
</feature>
<sequence>MARFILTIVCGLGLLTFAMGLKCYKSTAGSDTRTEISTVAGVTGAPACEMCLKLQVKDAGAQRDCILEIPGIEVGCTEAGDSSVCYCKSELCNGASATGAAFALIAMLVAASIGQMI</sequence>
<feature type="signal peptide" evidence="1">
    <location>
        <begin position="1"/>
        <end position="20"/>
    </location>
</feature>
<protein>
    <submittedName>
        <fullName evidence="3">Uncharacterized protein LOC106812339 isoform X1</fullName>
    </submittedName>
    <submittedName>
        <fullName evidence="4">Uncharacterized protein LOC106812339 isoform X2</fullName>
    </submittedName>
</protein>
<dbReference type="Proteomes" id="UP000695022">
    <property type="component" value="Unplaced"/>
</dbReference>
<evidence type="ECO:0000313" key="4">
    <source>
        <dbReference type="RefSeq" id="XP_014671674.1"/>
    </source>
</evidence>
<reference evidence="3 4" key="1">
    <citation type="submission" date="2025-05" db="UniProtKB">
        <authorList>
            <consortium name="RefSeq"/>
        </authorList>
    </citation>
    <scope>IDENTIFICATION</scope>
</reference>
<evidence type="ECO:0000256" key="1">
    <source>
        <dbReference type="SAM" id="SignalP"/>
    </source>
</evidence>
<proteinExistence type="predicted"/>